<dbReference type="Pfam" id="PF01033">
    <property type="entry name" value="Somatomedin_B"/>
    <property type="match status" value="1"/>
</dbReference>
<dbReference type="InParanoid" id="E4WUG0"/>
<dbReference type="GO" id="GO:0031012">
    <property type="term" value="C:extracellular matrix"/>
    <property type="evidence" value="ECO:0007669"/>
    <property type="project" value="TreeGrafter"/>
</dbReference>
<evidence type="ECO:0000256" key="1">
    <source>
        <dbReference type="ARBA" id="ARBA00023157"/>
    </source>
</evidence>
<dbReference type="SUPFAM" id="SSF90188">
    <property type="entry name" value="Somatomedin B domain"/>
    <property type="match status" value="1"/>
</dbReference>
<reference evidence="5" key="1">
    <citation type="journal article" date="2010" name="Science">
        <title>Plasticity of animal genome architecture unmasked by rapid evolution of a pelagic tunicate.</title>
        <authorList>
            <person name="Denoeud F."/>
            <person name="Henriet S."/>
            <person name="Mungpakdee S."/>
            <person name="Aury J.M."/>
            <person name="Da Silva C."/>
            <person name="Brinkmann H."/>
            <person name="Mikhaleva J."/>
            <person name="Olsen L.C."/>
            <person name="Jubin C."/>
            <person name="Canestro C."/>
            <person name="Bouquet J.M."/>
            <person name="Danks G."/>
            <person name="Poulain J."/>
            <person name="Campsteijn C."/>
            <person name="Adamski M."/>
            <person name="Cross I."/>
            <person name="Yadetie F."/>
            <person name="Muffato M."/>
            <person name="Louis A."/>
            <person name="Butcher S."/>
            <person name="Tsagkogeorga G."/>
            <person name="Konrad A."/>
            <person name="Singh S."/>
            <person name="Jensen M.F."/>
            <person name="Cong E.H."/>
            <person name="Eikeseth-Otteraa H."/>
            <person name="Noel B."/>
            <person name="Anthouard V."/>
            <person name="Porcel B.M."/>
            <person name="Kachouri-Lafond R."/>
            <person name="Nishino A."/>
            <person name="Ugolini M."/>
            <person name="Chourrout P."/>
            <person name="Nishida H."/>
            <person name="Aasland R."/>
            <person name="Huzurbazar S."/>
            <person name="Westhof E."/>
            <person name="Delsuc F."/>
            <person name="Lehrach H."/>
            <person name="Reinhardt R."/>
            <person name="Weissenbach J."/>
            <person name="Roy S.W."/>
            <person name="Artiguenave F."/>
            <person name="Postlethwait J.H."/>
            <person name="Manak J.R."/>
            <person name="Thompson E.M."/>
            <person name="Jaillon O."/>
            <person name="Du Pasquier L."/>
            <person name="Boudinot P."/>
            <person name="Liberles D.A."/>
            <person name="Volff J.N."/>
            <person name="Philippe H."/>
            <person name="Lenhard B."/>
            <person name="Roest Crollius H."/>
            <person name="Wincker P."/>
            <person name="Chourrout D."/>
        </authorList>
    </citation>
    <scope>NUCLEOTIDE SEQUENCE [LARGE SCALE GENOMIC DNA]</scope>
</reference>
<feature type="domain" description="VWFD" evidence="4">
    <location>
        <begin position="116"/>
        <end position="341"/>
    </location>
</feature>
<keyword evidence="2" id="KW-0325">Glycoprotein</keyword>
<gene>
    <name evidence="5" type="ORF">GSOID_T00006177001</name>
</gene>
<organism evidence="5">
    <name type="scientific">Oikopleura dioica</name>
    <name type="common">Tunicate</name>
    <dbReference type="NCBI Taxonomy" id="34765"/>
    <lineage>
        <taxon>Eukaryota</taxon>
        <taxon>Metazoa</taxon>
        <taxon>Chordata</taxon>
        <taxon>Tunicata</taxon>
        <taxon>Appendicularia</taxon>
        <taxon>Copelata</taxon>
        <taxon>Oikopleuridae</taxon>
        <taxon>Oikopleura</taxon>
    </lineage>
</organism>
<evidence type="ECO:0008006" key="7">
    <source>
        <dbReference type="Google" id="ProtNLM"/>
    </source>
</evidence>
<dbReference type="Pfam" id="PF08742">
    <property type="entry name" value="C8"/>
    <property type="match status" value="1"/>
</dbReference>
<evidence type="ECO:0000313" key="6">
    <source>
        <dbReference type="Proteomes" id="UP000001307"/>
    </source>
</evidence>
<dbReference type="SMART" id="SM00216">
    <property type="entry name" value="VWD"/>
    <property type="match status" value="1"/>
</dbReference>
<evidence type="ECO:0000259" key="4">
    <source>
        <dbReference type="PROSITE" id="PS51233"/>
    </source>
</evidence>
<dbReference type="EMBL" id="FN653016">
    <property type="protein sequence ID" value="CBY07092.1"/>
    <property type="molecule type" value="Genomic_DNA"/>
</dbReference>
<dbReference type="PROSITE" id="PS00524">
    <property type="entry name" value="SMB_1"/>
    <property type="match status" value="1"/>
</dbReference>
<proteinExistence type="predicted"/>
<evidence type="ECO:0000313" key="5">
    <source>
        <dbReference type="EMBL" id="CBY07092.1"/>
    </source>
</evidence>
<evidence type="ECO:0000259" key="3">
    <source>
        <dbReference type="PROSITE" id="PS50958"/>
    </source>
</evidence>
<dbReference type="AlphaFoldDB" id="E4WUG0"/>
<dbReference type="PANTHER" id="PTHR11339:SF373">
    <property type="entry name" value="VWFD DOMAIN-CONTAINING PROTEIN"/>
    <property type="match status" value="1"/>
</dbReference>
<dbReference type="Pfam" id="PF00094">
    <property type="entry name" value="VWD"/>
    <property type="match status" value="1"/>
</dbReference>
<keyword evidence="6" id="KW-1185">Reference proteome</keyword>
<dbReference type="PROSITE" id="PS50958">
    <property type="entry name" value="SMB_2"/>
    <property type="match status" value="1"/>
</dbReference>
<dbReference type="PROSITE" id="PS51233">
    <property type="entry name" value="VWFD"/>
    <property type="match status" value="1"/>
</dbReference>
<name>E4WUG0_OIKDI</name>
<feature type="domain" description="SMB" evidence="3">
    <location>
        <begin position="33"/>
        <end position="85"/>
    </location>
</feature>
<dbReference type="SMART" id="SM00832">
    <property type="entry name" value="C8"/>
    <property type="match status" value="1"/>
</dbReference>
<protein>
    <recommendedName>
        <fullName evidence="7">SMB domain-containing protein</fullName>
    </recommendedName>
</protein>
<dbReference type="OrthoDB" id="6236007at2759"/>
<dbReference type="InterPro" id="IPR001212">
    <property type="entry name" value="Somatomedin_B_dom"/>
</dbReference>
<dbReference type="PANTHER" id="PTHR11339">
    <property type="entry name" value="EXTRACELLULAR MATRIX GLYCOPROTEIN RELATED"/>
    <property type="match status" value="1"/>
</dbReference>
<dbReference type="SUPFAM" id="SSF57567">
    <property type="entry name" value="Serine protease inhibitors"/>
    <property type="match status" value="1"/>
</dbReference>
<dbReference type="Gene3D" id="2.10.25.10">
    <property type="entry name" value="Laminin"/>
    <property type="match status" value="1"/>
</dbReference>
<accession>E4WUG0</accession>
<dbReference type="CDD" id="cd19941">
    <property type="entry name" value="TIL"/>
    <property type="match status" value="1"/>
</dbReference>
<evidence type="ECO:0000256" key="2">
    <source>
        <dbReference type="ARBA" id="ARBA00023180"/>
    </source>
</evidence>
<dbReference type="InterPro" id="IPR050780">
    <property type="entry name" value="Mucin_vWF_Thrombospondin_sf"/>
</dbReference>
<dbReference type="Gene3D" id="4.10.410.20">
    <property type="match status" value="1"/>
</dbReference>
<keyword evidence="1" id="KW-1015">Disulfide bond</keyword>
<dbReference type="InterPro" id="IPR001846">
    <property type="entry name" value="VWF_type-D"/>
</dbReference>
<dbReference type="Proteomes" id="UP000001307">
    <property type="component" value="Unassembled WGS sequence"/>
</dbReference>
<sequence>MGSSGSRGSLLEQLRYYARDAEGLASRALSPIQMGRCSNREFGSQCCAGSNWNCQAPGSKCSCDQMCREFNDCCPDYEDLCLEAEERLISCDLRNGAINNDPPMDFEPARIPSDAKTARASGDPHYHSFDARTIHYQGGCTYKLSGLCDNAASSVQDHPLSEFGIYAKNRQSFRNSARREPRPMAWVETMIVELPVKTEDVEIGSTFVTVGQDLAIQIASVWTNGTQEVRNLNEAELPYDIKNPSDDSRVGHIYKRGNYVRVQVGIDGLTAGFNGKQNMKINLPCQYMGNVCGLMGNADANPQNDNQMPSGIVADDDNILGESWVAMDLPAILGDEIGECSDPLPEDAPRAPEVCNANNLREAATHCNAILDAEGPFGGCLVHDVAGSFFEDCVYDLCLYFENDLDIEQAKCGLMESYANECRDMGTTKIFWREELACPVTCGKNERFYDETDTEISCDGPVDISVDNHVVEGCFCKEGYVRNGEKCQREDRCPTSNQDSNIWNDQFPNMPGMKLDGDYDNFNPIEFLDDISCLTQNTFEHNTPKQGGDKSYARNDWVAPDACCDDKPYNSGVKSCCGGLHIYDIMEHSCFNGQVIRL</sequence>
<dbReference type="InterPro" id="IPR036024">
    <property type="entry name" value="Somatomedin_B-like_dom_sf"/>
</dbReference>
<dbReference type="GO" id="GO:0005615">
    <property type="term" value="C:extracellular space"/>
    <property type="evidence" value="ECO:0007669"/>
    <property type="project" value="TreeGrafter"/>
</dbReference>
<dbReference type="InterPro" id="IPR014853">
    <property type="entry name" value="VWF/SSPO/ZAN-like_Cys-rich_dom"/>
</dbReference>
<dbReference type="InterPro" id="IPR036084">
    <property type="entry name" value="Ser_inhib-like_sf"/>
</dbReference>